<dbReference type="AlphaFoldDB" id="A0A3Q9IVY2"/>
<proteinExistence type="predicted"/>
<dbReference type="InterPro" id="IPR036378">
    <property type="entry name" value="FAS1_dom_sf"/>
</dbReference>
<gene>
    <name evidence="2" type="ORF">D8S85_10605</name>
</gene>
<evidence type="ECO:0000313" key="3">
    <source>
        <dbReference type="Proteomes" id="UP000270673"/>
    </source>
</evidence>
<dbReference type="OrthoDB" id="1097608at2"/>
<accession>A0A3Q9IVY2</accession>
<protein>
    <recommendedName>
        <fullName evidence="1">FAS1 domain-containing protein</fullName>
    </recommendedName>
</protein>
<evidence type="ECO:0000259" key="1">
    <source>
        <dbReference type="Pfam" id="PF02469"/>
    </source>
</evidence>
<dbReference type="KEGG" id="buy:D8S85_10605"/>
<keyword evidence="3" id="KW-1185">Reference proteome</keyword>
<feature type="domain" description="FAS1" evidence="1">
    <location>
        <begin position="51"/>
        <end position="199"/>
    </location>
</feature>
<dbReference type="InterPro" id="IPR000782">
    <property type="entry name" value="FAS1_domain"/>
</dbReference>
<organism evidence="2 3">
    <name type="scientific">Butyricimonas faecalis</name>
    <dbReference type="NCBI Taxonomy" id="2093856"/>
    <lineage>
        <taxon>Bacteria</taxon>
        <taxon>Pseudomonadati</taxon>
        <taxon>Bacteroidota</taxon>
        <taxon>Bacteroidia</taxon>
        <taxon>Bacteroidales</taxon>
        <taxon>Odoribacteraceae</taxon>
        <taxon>Butyricimonas</taxon>
    </lineage>
</organism>
<dbReference type="PROSITE" id="PS51257">
    <property type="entry name" value="PROKAR_LIPOPROTEIN"/>
    <property type="match status" value="1"/>
</dbReference>
<dbReference type="SUPFAM" id="SSF82153">
    <property type="entry name" value="FAS1 domain"/>
    <property type="match status" value="1"/>
</dbReference>
<dbReference type="Pfam" id="PF02469">
    <property type="entry name" value="Fasciclin"/>
    <property type="match status" value="1"/>
</dbReference>
<sequence>MFKILISFLLVGVLSSCETKQDVWDTGTCSPYHDCSIMEYLRGDKYNWELTVELIEQADLTDLFEGQVDSLPEITFWGIPSYSVLRYLFDKGLESVQEINKETARELVLKHVVKGKILQEDIAERDENYYIYEAEQTGGTDLYTLKGSHLRAYVDIDDYMFVPNGGAAHLFLYSFTAKTMVPLSSPNIQPLNGVVHALNYNYVLGKI</sequence>
<reference evidence="2 3" key="1">
    <citation type="submission" date="2018-10" db="EMBL/GenBank/DDBJ databases">
        <title>Butyricimonas faecalis sp. nov., isolated from human faeces and emended description of the genus Butyricimonas.</title>
        <authorList>
            <person name="Le Roy T."/>
            <person name="Van der Smissen P."/>
            <person name="Paquot A."/>
            <person name="Delzenne N."/>
            <person name="Muccioli G."/>
            <person name="Collet J.-F."/>
            <person name="Cani P.D."/>
        </authorList>
    </citation>
    <scope>NUCLEOTIDE SEQUENCE [LARGE SCALE GENOMIC DNA]</scope>
    <source>
        <strain evidence="2 3">H184</strain>
    </source>
</reference>
<evidence type="ECO:0000313" key="2">
    <source>
        <dbReference type="EMBL" id="AZS31987.1"/>
    </source>
</evidence>
<dbReference type="Proteomes" id="UP000270673">
    <property type="component" value="Chromosome"/>
</dbReference>
<name>A0A3Q9IVY2_9BACT</name>
<dbReference type="Gene3D" id="2.30.180.10">
    <property type="entry name" value="FAS1 domain"/>
    <property type="match status" value="1"/>
</dbReference>
<dbReference type="EMBL" id="CP032819">
    <property type="protein sequence ID" value="AZS31987.1"/>
    <property type="molecule type" value="Genomic_DNA"/>
</dbReference>